<keyword evidence="1" id="KW-0812">Transmembrane</keyword>
<dbReference type="InterPro" id="IPR045584">
    <property type="entry name" value="Pilin-like"/>
</dbReference>
<dbReference type="SUPFAM" id="SSF54523">
    <property type="entry name" value="Pili subunits"/>
    <property type="match status" value="1"/>
</dbReference>
<evidence type="ECO:0000313" key="3">
    <source>
        <dbReference type="Proteomes" id="UP000235015"/>
    </source>
</evidence>
<name>A0A2N6CSQ7_9GAMM</name>
<evidence type="ECO:0008006" key="4">
    <source>
        <dbReference type="Google" id="ProtNLM"/>
    </source>
</evidence>
<organism evidence="2 3">
    <name type="scientific">Sedimenticola selenatireducens</name>
    <dbReference type="NCBI Taxonomy" id="191960"/>
    <lineage>
        <taxon>Bacteria</taxon>
        <taxon>Pseudomonadati</taxon>
        <taxon>Pseudomonadota</taxon>
        <taxon>Gammaproteobacteria</taxon>
        <taxon>Chromatiales</taxon>
        <taxon>Sedimenticolaceae</taxon>
        <taxon>Sedimenticola</taxon>
    </lineage>
</organism>
<dbReference type="Proteomes" id="UP000235015">
    <property type="component" value="Unassembled WGS sequence"/>
</dbReference>
<sequence>MNRGTAEVTNCRQSGFTLVEVLVSIAIMMLIAPLAIEGVRTGLETWNRLEARADVMDRARTAQRVIRKQISEALPVKVDTAAAEGAVFFHGRRADVEFVANLPGHVSGGGLFHNRIQSAVVGNEKVLLLSFWPFNRVDGDESDIQRIVLGKGVESVEIGYFGAMSLRTRADWHDHWDNQVYLPQRVRFRVLREDNRYPIWSELIVPVYASSQQR</sequence>
<evidence type="ECO:0000256" key="1">
    <source>
        <dbReference type="SAM" id="Phobius"/>
    </source>
</evidence>
<protein>
    <recommendedName>
        <fullName evidence="4">Prepilin-type N-terminal cleavage/methylation domain-containing protein</fullName>
    </recommendedName>
</protein>
<comment type="caution">
    <text evidence="2">The sequence shown here is derived from an EMBL/GenBank/DDBJ whole genome shotgun (WGS) entry which is preliminary data.</text>
</comment>
<reference evidence="2 3" key="1">
    <citation type="submission" date="2017-11" db="EMBL/GenBank/DDBJ databases">
        <title>Genome-resolved metagenomics identifies genetic mobility, metabolic interactions, and unexpected diversity in perchlorate-reducing communities.</title>
        <authorList>
            <person name="Barnum T.P."/>
            <person name="Figueroa I.A."/>
            <person name="Carlstrom C.I."/>
            <person name="Lucas L.N."/>
            <person name="Engelbrektson A.L."/>
            <person name="Coates J.D."/>
        </authorList>
    </citation>
    <scope>NUCLEOTIDE SEQUENCE [LARGE SCALE GENOMIC DNA]</scope>
    <source>
        <strain evidence="2">BM301</strain>
    </source>
</reference>
<dbReference type="InterPro" id="IPR012902">
    <property type="entry name" value="N_methyl_site"/>
</dbReference>
<keyword evidence="1" id="KW-0472">Membrane</keyword>
<gene>
    <name evidence="2" type="ORF">C0630_16650</name>
</gene>
<dbReference type="EMBL" id="PKUN01000027">
    <property type="protein sequence ID" value="PLX60152.1"/>
    <property type="molecule type" value="Genomic_DNA"/>
</dbReference>
<dbReference type="Pfam" id="PF07963">
    <property type="entry name" value="N_methyl"/>
    <property type="match status" value="1"/>
</dbReference>
<dbReference type="RefSeq" id="WP_273440659.1">
    <property type="nucleotide sequence ID" value="NZ_PKUN01000027.1"/>
</dbReference>
<dbReference type="NCBIfam" id="TIGR02532">
    <property type="entry name" value="IV_pilin_GFxxxE"/>
    <property type="match status" value="1"/>
</dbReference>
<keyword evidence="1" id="KW-1133">Transmembrane helix</keyword>
<proteinExistence type="predicted"/>
<accession>A0A2N6CSQ7</accession>
<evidence type="ECO:0000313" key="2">
    <source>
        <dbReference type="EMBL" id="PLX60152.1"/>
    </source>
</evidence>
<feature type="transmembrane region" description="Helical" evidence="1">
    <location>
        <begin position="15"/>
        <end position="36"/>
    </location>
</feature>
<dbReference type="AlphaFoldDB" id="A0A2N6CSQ7"/>